<evidence type="ECO:0000313" key="3">
    <source>
        <dbReference type="Proteomes" id="UP000003028"/>
    </source>
</evidence>
<sequence length="254" mass="29789">MVREVFLELVDEFKSIISVKSIRELFNISKSTYYRWKQRSVETCLTENEEIIIKLCNDTTFNYGYRMITGILKRDGYPIGKNTLQRIMQRFNLQCRAKQKRQNLYRGKEALVANNVMNRNFKATRPLEKLSTDITDLPWGETNFYLSSIMDLYDGQIIAYTLRTIQDIEFVSNTANQLPKIMSECTIQIIKIRSIHRVYTKHHNNTRIQAKLGFMSPVQYRESQIPAYFLLESHHAGTLTLAPVFFENHSILRG</sequence>
<dbReference type="InterPro" id="IPR050900">
    <property type="entry name" value="Transposase_IS3/IS150/IS904"/>
</dbReference>
<organism evidence="2 3">
    <name type="scientific">Erysipelothrix rhusiopathiae ATCC 19414</name>
    <dbReference type="NCBI Taxonomy" id="525280"/>
    <lineage>
        <taxon>Bacteria</taxon>
        <taxon>Bacillati</taxon>
        <taxon>Bacillota</taxon>
        <taxon>Erysipelotrichia</taxon>
        <taxon>Erysipelotrichales</taxon>
        <taxon>Erysipelotrichaceae</taxon>
        <taxon>Erysipelothrix</taxon>
    </lineage>
</organism>
<dbReference type="AlphaFoldDB" id="E7FX18"/>
<comment type="caution">
    <text evidence="2">The sequence shown here is derived from an EMBL/GenBank/DDBJ whole genome shotgun (WGS) entry which is preliminary data.</text>
</comment>
<protein>
    <recommendedName>
        <fullName evidence="1">HTH-like domain-containing protein</fullName>
    </recommendedName>
</protein>
<evidence type="ECO:0000259" key="1">
    <source>
        <dbReference type="Pfam" id="PF13276"/>
    </source>
</evidence>
<dbReference type="EMBL" id="ACLK02000002">
    <property type="protein sequence ID" value="EFY08793.1"/>
    <property type="molecule type" value="Genomic_DNA"/>
</dbReference>
<dbReference type="Pfam" id="PF13276">
    <property type="entry name" value="HTH_21"/>
    <property type="match status" value="1"/>
</dbReference>
<keyword evidence="3" id="KW-1185">Reference proteome</keyword>
<gene>
    <name evidence="2" type="ORF">HMPREF0357_10900</name>
</gene>
<evidence type="ECO:0000313" key="2">
    <source>
        <dbReference type="EMBL" id="EFY08793.1"/>
    </source>
</evidence>
<name>E7FX18_ERYRH</name>
<dbReference type="PANTHER" id="PTHR46889:SF4">
    <property type="entry name" value="TRANSPOSASE INSO FOR INSERTION SEQUENCE ELEMENT IS911B-RELATED"/>
    <property type="match status" value="1"/>
</dbReference>
<dbReference type="RefSeq" id="WP_003774589.1">
    <property type="nucleotide sequence ID" value="NZ_ACLK02000002.1"/>
</dbReference>
<dbReference type="SUPFAM" id="SSF53098">
    <property type="entry name" value="Ribonuclease H-like"/>
    <property type="match status" value="1"/>
</dbReference>
<dbReference type="InterPro" id="IPR012337">
    <property type="entry name" value="RNaseH-like_sf"/>
</dbReference>
<dbReference type="OrthoDB" id="9781005at2"/>
<accession>E7FX18</accession>
<proteinExistence type="predicted"/>
<reference evidence="2" key="1">
    <citation type="submission" date="2011-01" db="EMBL/GenBank/DDBJ databases">
        <authorList>
            <person name="Muzny D."/>
            <person name="Qin X."/>
            <person name="Buhay C."/>
            <person name="Dugan-Rocha S."/>
            <person name="Ding Y."/>
            <person name="Chen G."/>
            <person name="Hawes A."/>
            <person name="Holder M."/>
            <person name="Jhangiani S."/>
            <person name="Johnson A."/>
            <person name="Khan Z."/>
            <person name="Li Z."/>
            <person name="Liu W."/>
            <person name="Liu X."/>
            <person name="Perez L."/>
            <person name="Shen H."/>
            <person name="Wang Q."/>
            <person name="Watt J."/>
            <person name="Xi L."/>
            <person name="Xin Y."/>
            <person name="Zhou J."/>
            <person name="Deng J."/>
            <person name="Jiang H."/>
            <person name="Liu Y."/>
            <person name="Qu J."/>
            <person name="Song X.-Z."/>
            <person name="Zhang L."/>
            <person name="Villasana D."/>
            <person name="Johnson A."/>
            <person name="Liu J."/>
            <person name="Liyanage D."/>
            <person name="Lorensuhewa L."/>
            <person name="Robinson T."/>
            <person name="Song A."/>
            <person name="Song B.-B."/>
            <person name="Dinh H."/>
            <person name="Thornton R."/>
            <person name="Coyle M."/>
            <person name="Francisco L."/>
            <person name="Jackson L."/>
            <person name="Javaid M."/>
            <person name="Korchina V."/>
            <person name="Kovar C."/>
            <person name="Mata R."/>
            <person name="Mathew T."/>
            <person name="Ngo R."/>
            <person name="Nguyen L."/>
            <person name="Nguyen N."/>
            <person name="Okwuonu G."/>
            <person name="Ongeri F."/>
            <person name="Pham C."/>
            <person name="Simmons D."/>
            <person name="Wilczek-Boney K."/>
            <person name="Hale W."/>
            <person name="Jakkamsetti A."/>
            <person name="Pham P."/>
            <person name="Ruth R."/>
            <person name="San Lucas F."/>
            <person name="Warren J."/>
            <person name="Zhang J."/>
            <person name="Zhao Z."/>
            <person name="Zhou C."/>
            <person name="Zhu D."/>
            <person name="Lee S."/>
            <person name="Bess C."/>
            <person name="Blankenburg K."/>
            <person name="Forbes L."/>
            <person name="Fu Q."/>
            <person name="Gubbala S."/>
            <person name="Hirani K."/>
            <person name="Jayaseelan J.C."/>
            <person name="Lara F."/>
            <person name="Munidasa M."/>
            <person name="Palculict T."/>
            <person name="Patil S."/>
            <person name="Pu L.-L."/>
            <person name="Saada N."/>
            <person name="Tang L."/>
            <person name="Weissenberger G."/>
            <person name="Zhu Y."/>
            <person name="Hemphill L."/>
            <person name="Shang Y."/>
            <person name="Youmans B."/>
            <person name="Ayvaz T."/>
            <person name="Ross M."/>
            <person name="Santibanez J."/>
            <person name="Aqrawi P."/>
            <person name="Gross S."/>
            <person name="Joshi V."/>
            <person name="Fowler G."/>
            <person name="Nazareth L."/>
            <person name="Reid J."/>
            <person name="Worley K."/>
            <person name="Petrosino J."/>
            <person name="Highlander S."/>
            <person name="Gibbs R."/>
        </authorList>
    </citation>
    <scope>NUCLEOTIDE SEQUENCE [LARGE SCALE GENOMIC DNA]</scope>
    <source>
        <strain evidence="2">ATCC 19414</strain>
    </source>
</reference>
<dbReference type="STRING" id="1648.A2I91_01580"/>
<dbReference type="PANTHER" id="PTHR46889">
    <property type="entry name" value="TRANSPOSASE INSF FOR INSERTION SEQUENCE IS3B-RELATED"/>
    <property type="match status" value="1"/>
</dbReference>
<dbReference type="InterPro" id="IPR025948">
    <property type="entry name" value="HTH-like_dom"/>
</dbReference>
<dbReference type="Proteomes" id="UP000003028">
    <property type="component" value="Unassembled WGS sequence"/>
</dbReference>
<feature type="domain" description="HTH-like" evidence="1">
    <location>
        <begin position="48"/>
        <end position="101"/>
    </location>
</feature>